<evidence type="ECO:0000313" key="4">
    <source>
        <dbReference type="Proteomes" id="UP000241690"/>
    </source>
</evidence>
<organism evidence="3 4">
    <name type="scientific">Trichoderma harzianum CBS 226.95</name>
    <dbReference type="NCBI Taxonomy" id="983964"/>
    <lineage>
        <taxon>Eukaryota</taxon>
        <taxon>Fungi</taxon>
        <taxon>Dikarya</taxon>
        <taxon>Ascomycota</taxon>
        <taxon>Pezizomycotina</taxon>
        <taxon>Sordariomycetes</taxon>
        <taxon>Hypocreomycetidae</taxon>
        <taxon>Hypocreales</taxon>
        <taxon>Hypocreaceae</taxon>
        <taxon>Trichoderma</taxon>
    </lineage>
</organism>
<protein>
    <submittedName>
        <fullName evidence="3">Uncharacterized protein</fullName>
    </submittedName>
</protein>
<evidence type="ECO:0000256" key="1">
    <source>
        <dbReference type="SAM" id="MobiDB-lite"/>
    </source>
</evidence>
<dbReference type="Proteomes" id="UP000241690">
    <property type="component" value="Unassembled WGS sequence"/>
</dbReference>
<feature type="region of interest" description="Disordered" evidence="1">
    <location>
        <begin position="109"/>
        <end position="132"/>
    </location>
</feature>
<sequence length="162" mass="18379">FLLISSSQPTLLMAPGYRSPFDHPPSLKPIHNADVMPPALAIFLCVSTIVCLALFIFYTANHHKHLQHRDDASVPAQEMALNQPFIPKNLVVRSGEDIQRAFNIRDESRTDDLQQPLLPAERNSNPPTNGVEMASRRHYNVYKDSIHWHGINMLNTSWGWMA</sequence>
<evidence type="ECO:0000256" key="2">
    <source>
        <dbReference type="SAM" id="Phobius"/>
    </source>
</evidence>
<dbReference type="EMBL" id="KZ679675">
    <property type="protein sequence ID" value="PTB60731.1"/>
    <property type="molecule type" value="Genomic_DNA"/>
</dbReference>
<dbReference type="GeneID" id="36630406"/>
<keyword evidence="2" id="KW-0472">Membrane</keyword>
<dbReference type="AlphaFoldDB" id="A0A2T4AUL5"/>
<evidence type="ECO:0000313" key="3">
    <source>
        <dbReference type="EMBL" id="PTB60731.1"/>
    </source>
</evidence>
<keyword evidence="4" id="KW-1185">Reference proteome</keyword>
<feature type="non-terminal residue" evidence="3">
    <location>
        <position position="1"/>
    </location>
</feature>
<proteinExistence type="predicted"/>
<feature type="transmembrane region" description="Helical" evidence="2">
    <location>
        <begin position="39"/>
        <end position="60"/>
    </location>
</feature>
<keyword evidence="2" id="KW-0812">Transmembrane</keyword>
<reference evidence="3 4" key="1">
    <citation type="submission" date="2016-07" db="EMBL/GenBank/DDBJ databases">
        <title>Multiple horizontal gene transfer events from other fungi enriched the ability of initially mycotrophic Trichoderma (Ascomycota) to feed on dead plant biomass.</title>
        <authorList>
            <consortium name="DOE Joint Genome Institute"/>
            <person name="Aerts A."/>
            <person name="Atanasova L."/>
            <person name="Chenthamara K."/>
            <person name="Zhang J."/>
            <person name="Grujic M."/>
            <person name="Henrissat B."/>
            <person name="Kuo A."/>
            <person name="Salamov A."/>
            <person name="Lipzen A."/>
            <person name="Labutti K."/>
            <person name="Barry K."/>
            <person name="Miao Y."/>
            <person name="Rahimi M.J."/>
            <person name="Shen Q."/>
            <person name="Grigoriev I.V."/>
            <person name="Kubicek C.P."/>
            <person name="Druzhinina I.S."/>
        </authorList>
    </citation>
    <scope>NUCLEOTIDE SEQUENCE [LARGE SCALE GENOMIC DNA]</scope>
    <source>
        <strain evidence="3 4">CBS 226.95</strain>
    </source>
</reference>
<accession>A0A2T4AUL5</accession>
<gene>
    <name evidence="3" type="ORF">M431DRAFT_70801</name>
</gene>
<name>A0A2T4AUL5_TRIHA</name>
<dbReference type="RefSeq" id="XP_024780408.1">
    <property type="nucleotide sequence ID" value="XM_024921823.1"/>
</dbReference>
<keyword evidence="2" id="KW-1133">Transmembrane helix</keyword>